<dbReference type="InterPro" id="IPR000742">
    <property type="entry name" value="EGF"/>
</dbReference>
<keyword evidence="1 4" id="KW-0245">EGF-like domain</keyword>
<comment type="caution">
    <text evidence="4">Lacks conserved residue(s) required for the propagation of feature annotation.</text>
</comment>
<feature type="domain" description="EGF-like" evidence="5">
    <location>
        <begin position="172"/>
        <end position="208"/>
    </location>
</feature>
<dbReference type="PANTHER" id="PTHR12916:SF10">
    <property type="entry name" value="NEUROGENIC LOCUS NOTCH HOMOLOG PROTEIN 2 PRECURSOR"/>
    <property type="match status" value="1"/>
</dbReference>
<accession>A0A8C0UKW1</accession>
<evidence type="ECO:0000313" key="6">
    <source>
        <dbReference type="Ensembl" id="ENSCCEP00000010627.1"/>
    </source>
</evidence>
<dbReference type="SMART" id="SM00179">
    <property type="entry name" value="EGF_CA"/>
    <property type="match status" value="7"/>
</dbReference>
<dbReference type="CDD" id="cd00054">
    <property type="entry name" value="EGF_CA"/>
    <property type="match status" value="6"/>
</dbReference>
<dbReference type="GO" id="GO:0007219">
    <property type="term" value="P:Notch signaling pathway"/>
    <property type="evidence" value="ECO:0007669"/>
    <property type="project" value="TreeGrafter"/>
</dbReference>
<dbReference type="GO" id="GO:0016324">
    <property type="term" value="C:apical plasma membrane"/>
    <property type="evidence" value="ECO:0007669"/>
    <property type="project" value="UniProtKB-SubCell"/>
</dbReference>
<feature type="disulfide bond" evidence="4">
    <location>
        <begin position="275"/>
        <end position="284"/>
    </location>
</feature>
<dbReference type="PROSITE" id="PS50026">
    <property type="entry name" value="EGF_3"/>
    <property type="match status" value="7"/>
</dbReference>
<evidence type="ECO:0000256" key="4">
    <source>
        <dbReference type="PROSITE-ProRule" id="PRU00076"/>
    </source>
</evidence>
<evidence type="ECO:0000256" key="1">
    <source>
        <dbReference type="ARBA" id="ARBA00022536"/>
    </source>
</evidence>
<dbReference type="InterPro" id="IPR000152">
    <property type="entry name" value="EGF-type_Asp/Asn_hydroxyl_site"/>
</dbReference>
<feature type="disulfide bond" evidence="4">
    <location>
        <begin position="36"/>
        <end position="45"/>
    </location>
</feature>
<dbReference type="SMART" id="SM00181">
    <property type="entry name" value="EGF"/>
    <property type="match status" value="7"/>
</dbReference>
<reference evidence="6" key="1">
    <citation type="submission" date="2025-08" db="UniProtKB">
        <authorList>
            <consortium name="Ensembl"/>
        </authorList>
    </citation>
    <scope>IDENTIFICATION</scope>
</reference>
<dbReference type="PANTHER" id="PTHR12916">
    <property type="entry name" value="CYTOCHROME C OXIDASE POLYPEPTIDE VIC-2"/>
    <property type="match status" value="1"/>
</dbReference>
<dbReference type="Ensembl" id="ENSCCET00000016692.1">
    <property type="protein sequence ID" value="ENSCCEP00000010627.1"/>
    <property type="gene ID" value="ENSCCEG00000010519.1"/>
</dbReference>
<dbReference type="InterPro" id="IPR001881">
    <property type="entry name" value="EGF-like_Ca-bd_dom"/>
</dbReference>
<feature type="disulfide bond" evidence="4">
    <location>
        <begin position="198"/>
        <end position="207"/>
    </location>
</feature>
<feature type="domain" description="EGF-like" evidence="5">
    <location>
        <begin position="86"/>
        <end position="122"/>
    </location>
</feature>
<dbReference type="SUPFAM" id="SSF57196">
    <property type="entry name" value="EGF/Laminin"/>
    <property type="match status" value="6"/>
</dbReference>
<dbReference type="Gene3D" id="2.10.25.10">
    <property type="entry name" value="Laminin"/>
    <property type="match status" value="7"/>
</dbReference>
<evidence type="ECO:0000256" key="3">
    <source>
        <dbReference type="ARBA" id="ARBA00023157"/>
    </source>
</evidence>
<name>A0A8C0UKW1_CYACU</name>
<evidence type="ECO:0000313" key="7">
    <source>
        <dbReference type="Proteomes" id="UP000694410"/>
    </source>
</evidence>
<keyword evidence="2" id="KW-0677">Repeat</keyword>
<dbReference type="Proteomes" id="UP000694410">
    <property type="component" value="Unplaced"/>
</dbReference>
<protein>
    <recommendedName>
        <fullName evidence="5">EGF-like domain-containing protein</fullName>
    </recommendedName>
</protein>
<dbReference type="PRINTS" id="PR00010">
    <property type="entry name" value="EGFBLOOD"/>
</dbReference>
<dbReference type="PROSITE" id="PS00010">
    <property type="entry name" value="ASX_HYDROXYL"/>
    <property type="match status" value="4"/>
</dbReference>
<proteinExistence type="predicted"/>
<feature type="domain" description="EGF-like" evidence="5">
    <location>
        <begin position="10"/>
        <end position="46"/>
    </location>
</feature>
<keyword evidence="3 4" id="KW-1015">Disulfide bond</keyword>
<dbReference type="PROSITE" id="PS00022">
    <property type="entry name" value="EGF_1"/>
    <property type="match status" value="4"/>
</dbReference>
<dbReference type="InterPro" id="IPR018097">
    <property type="entry name" value="EGF_Ca-bd_CS"/>
</dbReference>
<dbReference type="PROSITE" id="PS01186">
    <property type="entry name" value="EGF_2"/>
    <property type="match status" value="4"/>
</dbReference>
<dbReference type="Pfam" id="PF00008">
    <property type="entry name" value="EGF"/>
    <property type="match status" value="6"/>
</dbReference>
<dbReference type="GO" id="GO:0032991">
    <property type="term" value="C:protein-containing complex"/>
    <property type="evidence" value="ECO:0007669"/>
    <property type="project" value="UniProtKB-ARBA"/>
</dbReference>
<feature type="domain" description="EGF-like" evidence="5">
    <location>
        <begin position="249"/>
        <end position="285"/>
    </location>
</feature>
<organism evidence="6 7">
    <name type="scientific">Cyanistes caeruleus</name>
    <name type="common">Eurasian blue tit</name>
    <name type="synonym">Parus caeruleus</name>
    <dbReference type="NCBI Taxonomy" id="156563"/>
    <lineage>
        <taxon>Eukaryota</taxon>
        <taxon>Metazoa</taxon>
        <taxon>Chordata</taxon>
        <taxon>Craniata</taxon>
        <taxon>Vertebrata</taxon>
        <taxon>Euteleostomi</taxon>
        <taxon>Archelosauria</taxon>
        <taxon>Archosauria</taxon>
        <taxon>Dinosauria</taxon>
        <taxon>Saurischia</taxon>
        <taxon>Theropoda</taxon>
        <taxon>Coelurosauria</taxon>
        <taxon>Aves</taxon>
        <taxon>Neognathae</taxon>
        <taxon>Neoaves</taxon>
        <taxon>Telluraves</taxon>
        <taxon>Australaves</taxon>
        <taxon>Passeriformes</taxon>
        <taxon>Paridae</taxon>
        <taxon>Cyanistes</taxon>
    </lineage>
</organism>
<feature type="disulfide bond" evidence="4">
    <location>
        <begin position="74"/>
        <end position="83"/>
    </location>
</feature>
<keyword evidence="7" id="KW-1185">Reference proteome</keyword>
<dbReference type="GO" id="GO:0005112">
    <property type="term" value="F:Notch binding"/>
    <property type="evidence" value="ECO:0007669"/>
    <property type="project" value="TreeGrafter"/>
</dbReference>
<sequence length="347" mass="37811">MPNFSFISDFFSMCSGQPCLNNGTCVEAPGGFRCLCRPGFSGATCEDDIDECASGPCRNGAICRDRAGEYSCFCVPGFQGSNCEIDIDECASRPCRNHGTCLNHMDRYECRCAPGYADIYHQEMDAYSFSCPAGFFQGSTCLLEKSSTYTLLWICNTDIFLFLNKGVNCDTEIDECASDPCQNGALCNDHVGFYTCTCAPGYQGAQCEVDINECESQPCQSNGTCHDLVNSYRCDCSDTGFEGAHCELDILECASDPCHNNATCLEGIKGYSCACWPGYTGQDCEEDVDECVAEPCHNGGLCLERSNPAHYGTQPHFPSNFSYSQAAGFLCQCQPGFTGERKEVQNL</sequence>
<dbReference type="AlphaFoldDB" id="A0A8C0UKW1"/>
<evidence type="ECO:0000259" key="5">
    <source>
        <dbReference type="PROSITE" id="PS50026"/>
    </source>
</evidence>
<feature type="domain" description="EGF-like" evidence="5">
    <location>
        <begin position="48"/>
        <end position="84"/>
    </location>
</feature>
<feature type="domain" description="EGF-like" evidence="5">
    <location>
        <begin position="210"/>
        <end position="247"/>
    </location>
</feature>
<reference evidence="6" key="2">
    <citation type="submission" date="2025-09" db="UniProtKB">
        <authorList>
            <consortium name="Ensembl"/>
        </authorList>
    </citation>
    <scope>IDENTIFICATION</scope>
</reference>
<evidence type="ECO:0000256" key="2">
    <source>
        <dbReference type="ARBA" id="ARBA00022737"/>
    </source>
</evidence>
<dbReference type="PROSITE" id="PS01187">
    <property type="entry name" value="EGF_CA"/>
    <property type="match status" value="2"/>
</dbReference>
<dbReference type="GO" id="GO:0005509">
    <property type="term" value="F:calcium ion binding"/>
    <property type="evidence" value="ECO:0007669"/>
    <property type="project" value="InterPro"/>
</dbReference>
<feature type="domain" description="EGF-like" evidence="5">
    <location>
        <begin position="287"/>
        <end position="343"/>
    </location>
</feature>